<dbReference type="GO" id="GO:0005524">
    <property type="term" value="F:ATP binding"/>
    <property type="evidence" value="ECO:0007669"/>
    <property type="project" value="UniProtKB-UniRule"/>
</dbReference>
<dbReference type="InterPro" id="IPR053930">
    <property type="entry name" value="RapZ-like_N"/>
</dbReference>
<feature type="binding site" evidence="4">
    <location>
        <begin position="15"/>
        <end position="22"/>
    </location>
    <ligand>
        <name>ATP</name>
        <dbReference type="ChEBI" id="CHEBI:30616"/>
    </ligand>
</feature>
<dbReference type="InterPro" id="IPR027417">
    <property type="entry name" value="P-loop_NTPase"/>
</dbReference>
<evidence type="ECO:0000259" key="6">
    <source>
        <dbReference type="Pfam" id="PF03668"/>
    </source>
</evidence>
<evidence type="ECO:0000256" key="3">
    <source>
        <dbReference type="ARBA" id="ARBA00023134"/>
    </source>
</evidence>
<feature type="binding site" evidence="4">
    <location>
        <begin position="68"/>
        <end position="71"/>
    </location>
    <ligand>
        <name>GTP</name>
        <dbReference type="ChEBI" id="CHEBI:37565"/>
    </ligand>
</feature>
<dbReference type="PANTHER" id="PTHR30448:SF0">
    <property type="entry name" value="RNASE ADAPTER PROTEIN RAPZ"/>
    <property type="match status" value="1"/>
</dbReference>
<comment type="caution">
    <text evidence="8">The sequence shown here is derived from an EMBL/GenBank/DDBJ whole genome shotgun (WGS) entry which is preliminary data.</text>
</comment>
<sequence>MTDVADPQRILLVTGLSGAGKSTALKTLEDIGWEVVDNFPLSLLEHLLETPPGQGSARRHRPLALGIDSRTRDFDARRIVEQIKALTNDHDFPVETLFFDCSGAELLRRYSETRRRHPLAPDRPATDGIAAERELMAPLRRWADHVIDTTETPPNALQQQIRQRFAAGALSTTVTIMSFGFSRGLPRNADSVFDMRFLKNPYWQDDLRDLTGLDAAVGHHIAEDESYEPVLSRIEDLLLTLMPRYRAEGRSYVTIAFGCTGGRHRSVHVAERVAGLLRENGFSPTVEHRDLASRPRDGVEGGPAGAGRRNRMVE</sequence>
<dbReference type="AlphaFoldDB" id="A0A2P7QPJ0"/>
<name>A0A2P7QPJ0_9SPHN</name>
<dbReference type="RefSeq" id="WP_106513774.1">
    <property type="nucleotide sequence ID" value="NZ_PXYI01000004.1"/>
</dbReference>
<proteinExistence type="inferred from homology"/>
<dbReference type="Pfam" id="PF03668">
    <property type="entry name" value="RapZ-like_N"/>
    <property type="match status" value="1"/>
</dbReference>
<dbReference type="PIRSF" id="PIRSF005052">
    <property type="entry name" value="P-loopkin"/>
    <property type="match status" value="1"/>
</dbReference>
<keyword evidence="1 4" id="KW-0547">Nucleotide-binding</keyword>
<evidence type="ECO:0000256" key="4">
    <source>
        <dbReference type="HAMAP-Rule" id="MF_00636"/>
    </source>
</evidence>
<dbReference type="InterPro" id="IPR053931">
    <property type="entry name" value="RapZ_C"/>
</dbReference>
<dbReference type="OrthoDB" id="9784461at2"/>
<evidence type="ECO:0000259" key="7">
    <source>
        <dbReference type="Pfam" id="PF22740"/>
    </source>
</evidence>
<dbReference type="SUPFAM" id="SSF52540">
    <property type="entry name" value="P-loop containing nucleoside triphosphate hydrolases"/>
    <property type="match status" value="1"/>
</dbReference>
<evidence type="ECO:0000256" key="1">
    <source>
        <dbReference type="ARBA" id="ARBA00022741"/>
    </source>
</evidence>
<protein>
    <submittedName>
        <fullName evidence="8">RNase adapter RapZ</fullName>
    </submittedName>
</protein>
<reference evidence="8 9" key="1">
    <citation type="submission" date="2018-03" db="EMBL/GenBank/DDBJ databases">
        <title>The draft genome of Sphingosinicella sp. GL-C-18.</title>
        <authorList>
            <person name="Liu L."/>
            <person name="Li L."/>
            <person name="Liang L."/>
            <person name="Zhang X."/>
            <person name="Wang T."/>
        </authorList>
    </citation>
    <scope>NUCLEOTIDE SEQUENCE [LARGE SCALE GENOMIC DNA]</scope>
    <source>
        <strain evidence="8 9">GL-C-18</strain>
    </source>
</reference>
<dbReference type="Pfam" id="PF22740">
    <property type="entry name" value="PapZ_C"/>
    <property type="match status" value="1"/>
</dbReference>
<organism evidence="8 9">
    <name type="scientific">Allosphingosinicella deserti</name>
    <dbReference type="NCBI Taxonomy" id="2116704"/>
    <lineage>
        <taxon>Bacteria</taxon>
        <taxon>Pseudomonadati</taxon>
        <taxon>Pseudomonadota</taxon>
        <taxon>Alphaproteobacteria</taxon>
        <taxon>Sphingomonadales</taxon>
        <taxon>Sphingomonadaceae</taxon>
        <taxon>Allosphingosinicella</taxon>
    </lineage>
</organism>
<feature type="domain" description="RapZ-like N-terminal" evidence="6">
    <location>
        <begin position="10"/>
        <end position="167"/>
    </location>
</feature>
<keyword evidence="9" id="KW-1185">Reference proteome</keyword>
<dbReference type="CDD" id="cd02019">
    <property type="entry name" value="NK"/>
    <property type="match status" value="1"/>
</dbReference>
<feature type="domain" description="RapZ C-terminal" evidence="7">
    <location>
        <begin position="173"/>
        <end position="291"/>
    </location>
</feature>
<evidence type="ECO:0000313" key="8">
    <source>
        <dbReference type="EMBL" id="PSJ39879.1"/>
    </source>
</evidence>
<dbReference type="PANTHER" id="PTHR30448">
    <property type="entry name" value="RNASE ADAPTER PROTEIN RAPZ"/>
    <property type="match status" value="1"/>
</dbReference>
<evidence type="ECO:0000256" key="2">
    <source>
        <dbReference type="ARBA" id="ARBA00022840"/>
    </source>
</evidence>
<accession>A0A2P7QPJ0</accession>
<dbReference type="GO" id="GO:0005525">
    <property type="term" value="F:GTP binding"/>
    <property type="evidence" value="ECO:0007669"/>
    <property type="project" value="UniProtKB-UniRule"/>
</dbReference>
<keyword evidence="2 4" id="KW-0067">ATP-binding</keyword>
<dbReference type="InterPro" id="IPR005337">
    <property type="entry name" value="RapZ-like"/>
</dbReference>
<keyword evidence="3 4" id="KW-0342">GTP-binding</keyword>
<dbReference type="Proteomes" id="UP000241167">
    <property type="component" value="Unassembled WGS sequence"/>
</dbReference>
<dbReference type="Gene3D" id="3.40.50.300">
    <property type="entry name" value="P-loop containing nucleotide triphosphate hydrolases"/>
    <property type="match status" value="1"/>
</dbReference>
<dbReference type="EMBL" id="PXYI01000004">
    <property type="protein sequence ID" value="PSJ39879.1"/>
    <property type="molecule type" value="Genomic_DNA"/>
</dbReference>
<feature type="compositionally biased region" description="Basic and acidic residues" evidence="5">
    <location>
        <begin position="286"/>
        <end position="299"/>
    </location>
</feature>
<evidence type="ECO:0000313" key="9">
    <source>
        <dbReference type="Proteomes" id="UP000241167"/>
    </source>
</evidence>
<feature type="region of interest" description="Disordered" evidence="5">
    <location>
        <begin position="286"/>
        <end position="314"/>
    </location>
</feature>
<dbReference type="NCBIfam" id="NF003828">
    <property type="entry name" value="PRK05416.1"/>
    <property type="match status" value="1"/>
</dbReference>
<dbReference type="HAMAP" id="MF_00636">
    <property type="entry name" value="RapZ_like"/>
    <property type="match status" value="1"/>
</dbReference>
<gene>
    <name evidence="8" type="ORF">C7I55_15085</name>
</gene>
<evidence type="ECO:0000256" key="5">
    <source>
        <dbReference type="SAM" id="MobiDB-lite"/>
    </source>
</evidence>